<dbReference type="Pfam" id="PF17164">
    <property type="entry name" value="DUF5122"/>
    <property type="match status" value="3"/>
</dbReference>
<dbReference type="Gene3D" id="2.80.10.50">
    <property type="match status" value="2"/>
</dbReference>
<dbReference type="Proteomes" id="UP001252613">
    <property type="component" value="Unassembled WGS sequence"/>
</dbReference>
<dbReference type="RefSeq" id="WP_310358899.1">
    <property type="nucleotide sequence ID" value="NZ_JAVDVC010000003.1"/>
</dbReference>
<gene>
    <name evidence="1" type="ORF">J2W43_001782</name>
</gene>
<name>A0AAW8M7R2_9PSED</name>
<dbReference type="SUPFAM" id="SSF63829">
    <property type="entry name" value="Calcium-dependent phosphotriesterase"/>
    <property type="match status" value="1"/>
</dbReference>
<dbReference type="AlphaFoldDB" id="A0AAW8M7R2"/>
<evidence type="ECO:0000313" key="1">
    <source>
        <dbReference type="EMBL" id="MDR6957801.1"/>
    </source>
</evidence>
<organism evidence="1 2">
    <name type="scientific">Pseudomonas brassicacearum</name>
    <dbReference type="NCBI Taxonomy" id="930166"/>
    <lineage>
        <taxon>Bacteria</taxon>
        <taxon>Pseudomonadati</taxon>
        <taxon>Pseudomonadota</taxon>
        <taxon>Gammaproteobacteria</taxon>
        <taxon>Pseudomonadales</taxon>
        <taxon>Pseudomonadaceae</taxon>
        <taxon>Pseudomonas</taxon>
    </lineage>
</organism>
<reference evidence="1" key="1">
    <citation type="submission" date="2023-07" db="EMBL/GenBank/DDBJ databases">
        <title>Sorghum-associated microbial communities from plants grown in Nebraska, USA.</title>
        <authorList>
            <person name="Schachtman D."/>
        </authorList>
    </citation>
    <scope>NUCLEOTIDE SEQUENCE</scope>
    <source>
        <strain evidence="1">3432</strain>
    </source>
</reference>
<evidence type="ECO:0000313" key="2">
    <source>
        <dbReference type="Proteomes" id="UP001252613"/>
    </source>
</evidence>
<proteinExistence type="predicted"/>
<dbReference type="EMBL" id="JAVDVC010000003">
    <property type="protein sequence ID" value="MDR6957801.1"/>
    <property type="molecule type" value="Genomic_DNA"/>
</dbReference>
<dbReference type="InterPro" id="IPR013431">
    <property type="entry name" value="Delta_60_rpt"/>
</dbReference>
<sequence>MATQKTQVAGALDPGFGHEGRVFFTLDRSAFGGSSKLLSDGRILTVGVNAADLVLVRHLGNGEVDGAFGNQGIQRISLIPDGRPLQASLTLQSNSLALVFGSVGDASGRMIYLIRTLSDGKLDSTFGREGRVLIDLPAGEDAVHALAIQPDGKIVLAARVQRDFEDYDEVLLRLDSTGQLDPTFGKAGIVVIGKGEFSSVLALADNRLLLAGFDGNAVLFARYLSDGRPDTDFGESGFVTIEVNSSRFVQIAAAKRQRDGKIVAVGSADLGSKGFHPLITRISPDGSLDSTFNNGSPALIGFQGYEVKHGAVAIQPDNKILAAGASLGSVETANFTLMRLLPDGALDMAFGSQGRVMTHMGGVDISQDVAVQVDGKIVVSGWVITSPQGTGIGIARYFG</sequence>
<comment type="caution">
    <text evidence="1">The sequence shown here is derived from an EMBL/GenBank/DDBJ whole genome shotgun (WGS) entry which is preliminary data.</text>
</comment>
<dbReference type="NCBIfam" id="TIGR02608">
    <property type="entry name" value="delta_60_rpt"/>
    <property type="match status" value="7"/>
</dbReference>
<protein>
    <submittedName>
        <fullName evidence="1">Delta-60 repeat protein</fullName>
    </submittedName>
</protein>
<accession>A0AAW8M7R2</accession>